<evidence type="ECO:0000256" key="1">
    <source>
        <dbReference type="ARBA" id="ARBA00022448"/>
    </source>
</evidence>
<keyword evidence="4" id="KW-0406">Ion transport</keyword>
<feature type="transmembrane region" description="Helical" evidence="5">
    <location>
        <begin position="88"/>
        <end position="110"/>
    </location>
</feature>
<dbReference type="GO" id="GO:0015386">
    <property type="term" value="F:potassium:proton antiporter activity"/>
    <property type="evidence" value="ECO:0007669"/>
    <property type="project" value="TreeGrafter"/>
</dbReference>
<evidence type="ECO:0000256" key="3">
    <source>
        <dbReference type="ARBA" id="ARBA00022958"/>
    </source>
</evidence>
<evidence type="ECO:0000256" key="4">
    <source>
        <dbReference type="ARBA" id="ARBA00023065"/>
    </source>
</evidence>
<keyword evidence="3" id="KW-0630">Potassium</keyword>
<comment type="caution">
    <text evidence="6">The sequence shown here is derived from an EMBL/GenBank/DDBJ whole genome shotgun (WGS) entry which is preliminary data.</text>
</comment>
<dbReference type="GO" id="GO:0098719">
    <property type="term" value="P:sodium ion import across plasma membrane"/>
    <property type="evidence" value="ECO:0007669"/>
    <property type="project" value="TreeGrafter"/>
</dbReference>
<feature type="transmembrane region" description="Helical" evidence="5">
    <location>
        <begin position="59"/>
        <end position="76"/>
    </location>
</feature>
<keyword evidence="7" id="KW-1185">Reference proteome</keyword>
<dbReference type="PANTHER" id="PTHR10110">
    <property type="entry name" value="SODIUM/HYDROGEN EXCHANGER"/>
    <property type="match status" value="1"/>
</dbReference>
<sequence>MAAFEILSPTPASQLKVSSTSLSTSTIIALCVFFTLLCACIIIGHLLEENRWANESITALLLGLAAGVVILLITEGKNSQLLVFDETLFFLYLLPPIIFNAGYLFLPAFLTA</sequence>
<accession>A0A9Q0F0R7</accession>
<keyword evidence="5" id="KW-1133">Transmembrane helix</keyword>
<feature type="transmembrane region" description="Helical" evidence="5">
    <location>
        <begin position="27"/>
        <end position="47"/>
    </location>
</feature>
<keyword evidence="5" id="KW-0812">Transmembrane</keyword>
<keyword evidence="2" id="KW-0633">Potassium transport</keyword>
<keyword evidence="1" id="KW-0813">Transport</keyword>
<name>A0A9Q0F0R7_9ROSI</name>
<evidence type="ECO:0000256" key="5">
    <source>
        <dbReference type="SAM" id="Phobius"/>
    </source>
</evidence>
<protein>
    <submittedName>
        <fullName evidence="6">Sodium/hydrogen exchanger 2</fullName>
    </submittedName>
</protein>
<organism evidence="6 7">
    <name type="scientific">Turnera subulata</name>
    <dbReference type="NCBI Taxonomy" id="218843"/>
    <lineage>
        <taxon>Eukaryota</taxon>
        <taxon>Viridiplantae</taxon>
        <taxon>Streptophyta</taxon>
        <taxon>Embryophyta</taxon>
        <taxon>Tracheophyta</taxon>
        <taxon>Spermatophyta</taxon>
        <taxon>Magnoliopsida</taxon>
        <taxon>eudicotyledons</taxon>
        <taxon>Gunneridae</taxon>
        <taxon>Pentapetalae</taxon>
        <taxon>rosids</taxon>
        <taxon>fabids</taxon>
        <taxon>Malpighiales</taxon>
        <taxon>Passifloraceae</taxon>
        <taxon>Turnera</taxon>
    </lineage>
</organism>
<evidence type="ECO:0000256" key="2">
    <source>
        <dbReference type="ARBA" id="ARBA00022538"/>
    </source>
</evidence>
<gene>
    <name evidence="6" type="primary">NHX2_3</name>
    <name evidence="6" type="ORF">Tsubulata_050364</name>
</gene>
<keyword evidence="5" id="KW-0472">Membrane</keyword>
<reference evidence="6" key="1">
    <citation type="submission" date="2022-02" db="EMBL/GenBank/DDBJ databases">
        <authorList>
            <person name="Henning P.M."/>
            <person name="McCubbin A.G."/>
            <person name="Shore J.S."/>
        </authorList>
    </citation>
    <scope>NUCLEOTIDE SEQUENCE</scope>
    <source>
        <strain evidence="6">F60SS</strain>
        <tissue evidence="6">Leaves</tissue>
    </source>
</reference>
<dbReference type="InterPro" id="IPR018422">
    <property type="entry name" value="Cation/H_exchanger_CPA1"/>
</dbReference>
<dbReference type="PANTHER" id="PTHR10110:SF197">
    <property type="entry name" value="SODIUM_HYDROGEN EXCHANGER"/>
    <property type="match status" value="1"/>
</dbReference>
<dbReference type="EMBL" id="JAKUCV010007538">
    <property type="protein sequence ID" value="KAJ4822925.1"/>
    <property type="molecule type" value="Genomic_DNA"/>
</dbReference>
<dbReference type="GO" id="GO:0051453">
    <property type="term" value="P:regulation of intracellular pH"/>
    <property type="evidence" value="ECO:0007669"/>
    <property type="project" value="TreeGrafter"/>
</dbReference>
<evidence type="ECO:0000313" key="6">
    <source>
        <dbReference type="EMBL" id="KAJ4822925.1"/>
    </source>
</evidence>
<dbReference type="GO" id="GO:0015385">
    <property type="term" value="F:sodium:proton antiporter activity"/>
    <property type="evidence" value="ECO:0007669"/>
    <property type="project" value="InterPro"/>
</dbReference>
<dbReference type="GO" id="GO:0005886">
    <property type="term" value="C:plasma membrane"/>
    <property type="evidence" value="ECO:0007669"/>
    <property type="project" value="TreeGrafter"/>
</dbReference>
<reference evidence="6" key="2">
    <citation type="journal article" date="2023" name="Plants (Basel)">
        <title>Annotation of the Turnera subulata (Passifloraceae) Draft Genome Reveals the S-Locus Evolved after the Divergence of Turneroideae from Passifloroideae in a Stepwise Manner.</title>
        <authorList>
            <person name="Henning P.M."/>
            <person name="Roalson E.H."/>
            <person name="Mir W."/>
            <person name="McCubbin A.G."/>
            <person name="Shore J.S."/>
        </authorList>
    </citation>
    <scope>NUCLEOTIDE SEQUENCE</scope>
    <source>
        <strain evidence="6">F60SS</strain>
    </source>
</reference>
<evidence type="ECO:0000313" key="7">
    <source>
        <dbReference type="Proteomes" id="UP001141552"/>
    </source>
</evidence>
<dbReference type="Proteomes" id="UP001141552">
    <property type="component" value="Unassembled WGS sequence"/>
</dbReference>
<dbReference type="AlphaFoldDB" id="A0A9Q0F0R7"/>
<proteinExistence type="predicted"/>